<feature type="transmembrane region" description="Helical" evidence="6">
    <location>
        <begin position="179"/>
        <end position="203"/>
    </location>
</feature>
<dbReference type="AlphaFoldDB" id="A0AAD8ERY3"/>
<keyword evidence="5 6" id="KW-0472">Membrane</keyword>
<dbReference type="Pfam" id="PF08395">
    <property type="entry name" value="7tm_7"/>
    <property type="match status" value="1"/>
</dbReference>
<evidence type="ECO:0000256" key="3">
    <source>
        <dbReference type="ARBA" id="ARBA00022692"/>
    </source>
</evidence>
<comment type="subcellular location">
    <subcellularLocation>
        <location evidence="1 6">Cell membrane</location>
        <topology evidence="1 6">Multi-pass membrane protein</topology>
    </subcellularLocation>
</comment>
<protein>
    <recommendedName>
        <fullName evidence="6">Gustatory receptor</fullName>
    </recommendedName>
</protein>
<feature type="transmembrane region" description="Helical" evidence="6">
    <location>
        <begin position="53"/>
        <end position="76"/>
    </location>
</feature>
<dbReference type="GO" id="GO:0005886">
    <property type="term" value="C:plasma membrane"/>
    <property type="evidence" value="ECO:0007669"/>
    <property type="project" value="UniProtKB-SubCell"/>
</dbReference>
<evidence type="ECO:0000256" key="6">
    <source>
        <dbReference type="RuleBase" id="RU363108"/>
    </source>
</evidence>
<keyword evidence="6" id="KW-0807">Transducer</keyword>
<evidence type="ECO:0000313" key="8">
    <source>
        <dbReference type="Proteomes" id="UP001233999"/>
    </source>
</evidence>
<evidence type="ECO:0000256" key="2">
    <source>
        <dbReference type="ARBA" id="ARBA00022475"/>
    </source>
</evidence>
<gene>
    <name evidence="7" type="ORF">L9F63_009811</name>
</gene>
<dbReference type="GO" id="GO:0007165">
    <property type="term" value="P:signal transduction"/>
    <property type="evidence" value="ECO:0007669"/>
    <property type="project" value="UniProtKB-KW"/>
</dbReference>
<evidence type="ECO:0000256" key="1">
    <source>
        <dbReference type="ARBA" id="ARBA00004651"/>
    </source>
</evidence>
<proteinExistence type="inferred from homology"/>
<dbReference type="EMBL" id="JASPKZ010000465">
    <property type="protein sequence ID" value="KAJ9599864.1"/>
    <property type="molecule type" value="Genomic_DNA"/>
</dbReference>
<keyword evidence="4 6" id="KW-1133">Transmembrane helix</keyword>
<evidence type="ECO:0000256" key="4">
    <source>
        <dbReference type="ARBA" id="ARBA00022989"/>
    </source>
</evidence>
<keyword evidence="6" id="KW-0675">Receptor</keyword>
<comment type="caution">
    <text evidence="7">The sequence shown here is derived from an EMBL/GenBank/DDBJ whole genome shotgun (WGS) entry which is preliminary data.</text>
</comment>
<feature type="transmembrane region" description="Helical" evidence="6">
    <location>
        <begin position="149"/>
        <end position="167"/>
    </location>
</feature>
<reference evidence="7" key="1">
    <citation type="journal article" date="2023" name="IScience">
        <title>Live-bearing cockroach genome reveals convergent evolutionary mechanisms linked to viviparity in insects and beyond.</title>
        <authorList>
            <person name="Fouks B."/>
            <person name="Harrison M.C."/>
            <person name="Mikhailova A.A."/>
            <person name="Marchal E."/>
            <person name="English S."/>
            <person name="Carruthers M."/>
            <person name="Jennings E.C."/>
            <person name="Chiamaka E.L."/>
            <person name="Frigard R.A."/>
            <person name="Pippel M."/>
            <person name="Attardo G.M."/>
            <person name="Benoit J.B."/>
            <person name="Bornberg-Bauer E."/>
            <person name="Tobe S.S."/>
        </authorList>
    </citation>
    <scope>NUCLEOTIDE SEQUENCE</scope>
    <source>
        <strain evidence="7">Stay&amp;Tobe</strain>
    </source>
</reference>
<feature type="transmembrane region" description="Helical" evidence="6">
    <location>
        <begin position="88"/>
        <end position="107"/>
    </location>
</feature>
<feature type="non-terminal residue" evidence="7">
    <location>
        <position position="351"/>
    </location>
</feature>
<reference evidence="7" key="2">
    <citation type="submission" date="2023-05" db="EMBL/GenBank/DDBJ databases">
        <authorList>
            <person name="Fouks B."/>
        </authorList>
    </citation>
    <scope>NUCLEOTIDE SEQUENCE</scope>
    <source>
        <strain evidence="7">Stay&amp;Tobe</strain>
        <tissue evidence="7">Testes</tissue>
    </source>
</reference>
<name>A0AAD8ERY3_DIPPU</name>
<dbReference type="Proteomes" id="UP001233999">
    <property type="component" value="Unassembled WGS sequence"/>
</dbReference>
<evidence type="ECO:0000256" key="5">
    <source>
        <dbReference type="ARBA" id="ARBA00023136"/>
    </source>
</evidence>
<organism evidence="7 8">
    <name type="scientific">Diploptera punctata</name>
    <name type="common">Pacific beetle cockroach</name>
    <dbReference type="NCBI Taxonomy" id="6984"/>
    <lineage>
        <taxon>Eukaryota</taxon>
        <taxon>Metazoa</taxon>
        <taxon>Ecdysozoa</taxon>
        <taxon>Arthropoda</taxon>
        <taxon>Hexapoda</taxon>
        <taxon>Insecta</taxon>
        <taxon>Pterygota</taxon>
        <taxon>Neoptera</taxon>
        <taxon>Polyneoptera</taxon>
        <taxon>Dictyoptera</taxon>
        <taxon>Blattodea</taxon>
        <taxon>Blaberoidea</taxon>
        <taxon>Blaberidae</taxon>
        <taxon>Diplopterinae</taxon>
        <taxon>Diploptera</taxon>
    </lineage>
</organism>
<keyword evidence="3 6" id="KW-0812">Transmembrane</keyword>
<keyword evidence="2 6" id="KW-1003">Cell membrane</keyword>
<comment type="similarity">
    <text evidence="6">Belongs to the insect chemoreceptor superfamily. Gustatory receptor (GR) family.</text>
</comment>
<feature type="transmembrane region" description="Helical" evidence="6">
    <location>
        <begin position="316"/>
        <end position="340"/>
    </location>
</feature>
<comment type="caution">
    <text evidence="6">Lacks conserved residue(s) required for the propagation of feature annotation.</text>
</comment>
<comment type="function">
    <text evidence="6">Gustatory receptor which mediates acceptance or avoidance behavior, depending on its substrates.</text>
</comment>
<dbReference type="GO" id="GO:0050909">
    <property type="term" value="P:sensory perception of taste"/>
    <property type="evidence" value="ECO:0007669"/>
    <property type="project" value="InterPro"/>
</dbReference>
<sequence>MYDRKDQRINIYSSIRPLCVLSQIIGLAPVTLIKEQSMSGHPHLILKMSKKRVIYSTFISLILILYSSFLSVYTLIYDSSISLQTTNTTYVVELLTAVPLSAMIQVVHTYKCYKEIGIALKNIALLDTLLIKYPSKIYTRSEKLLKVEIFGILFAVGILNVDDWYVWHVNNRPTWYFNYIADIFSNYINVIILAQLVNFVIIIKHRFCCLNEFLKGSEISSITYFHERMKERLKSKIGIIHPIIFKDDNLPIDIHDECWVSKYNLKKFGTLRINKLSMLYDMLCDVASSINEMYGFQMFLMTVIGFIRLLANLNYAVISCVMLGLCHKVINAFMWTFFYYRHAIFYDWILR</sequence>
<evidence type="ECO:0000313" key="7">
    <source>
        <dbReference type="EMBL" id="KAJ9599864.1"/>
    </source>
</evidence>
<keyword evidence="8" id="KW-1185">Reference proteome</keyword>
<accession>A0AAD8ERY3</accession>
<dbReference type="InterPro" id="IPR013604">
    <property type="entry name" value="7TM_chemorcpt"/>
</dbReference>